<gene>
    <name evidence="1" type="ORF">HDA42_007102</name>
</gene>
<protein>
    <submittedName>
        <fullName evidence="1">Uncharacterized protein</fullName>
    </submittedName>
</protein>
<dbReference type="AlphaFoldDB" id="A0A7W3NWC1"/>
<reference evidence="1 2" key="1">
    <citation type="submission" date="2020-08" db="EMBL/GenBank/DDBJ databases">
        <title>Sequencing the genomes of 1000 actinobacteria strains.</title>
        <authorList>
            <person name="Klenk H.-P."/>
        </authorList>
    </citation>
    <scope>NUCLEOTIDE SEQUENCE [LARGE SCALE GENOMIC DNA]</scope>
    <source>
        <strain evidence="1 2">DSM 41827</strain>
    </source>
</reference>
<organism evidence="1 2">
    <name type="scientific">Streptomyces murinus</name>
    <dbReference type="NCBI Taxonomy" id="33900"/>
    <lineage>
        <taxon>Bacteria</taxon>
        <taxon>Bacillati</taxon>
        <taxon>Actinomycetota</taxon>
        <taxon>Actinomycetes</taxon>
        <taxon>Kitasatosporales</taxon>
        <taxon>Streptomycetaceae</taxon>
        <taxon>Streptomyces</taxon>
    </lineage>
</organism>
<dbReference type="Proteomes" id="UP000577386">
    <property type="component" value="Unassembled WGS sequence"/>
</dbReference>
<dbReference type="EMBL" id="JACJIJ010000002">
    <property type="protein sequence ID" value="MBA9057924.1"/>
    <property type="molecule type" value="Genomic_DNA"/>
</dbReference>
<sequence>MFVGWKFATAHHQTGHAVGRCVPAVSVLEATSQSGRFHQCHPLMFCTPRISAICRVTAHCTDQLPPRVLTVQFTQLRIRRNTSDRNAIPLQHSEQGVLLLLINHFEAADKDLGVGASHPVRR</sequence>
<evidence type="ECO:0000313" key="1">
    <source>
        <dbReference type="EMBL" id="MBA9057924.1"/>
    </source>
</evidence>
<comment type="caution">
    <text evidence="1">The sequence shown here is derived from an EMBL/GenBank/DDBJ whole genome shotgun (WGS) entry which is preliminary data.</text>
</comment>
<name>A0A7W3NWC1_STRMR</name>
<proteinExistence type="predicted"/>
<keyword evidence="2" id="KW-1185">Reference proteome</keyword>
<accession>A0A7W3NWC1</accession>
<evidence type="ECO:0000313" key="2">
    <source>
        <dbReference type="Proteomes" id="UP000577386"/>
    </source>
</evidence>